<dbReference type="InterPro" id="IPR041614">
    <property type="entry name" value="DprA_WH"/>
</dbReference>
<dbReference type="KEGG" id="nft:FBF37_01540"/>
<dbReference type="AlphaFoldDB" id="A0A4P9A2Z1"/>
<reference evidence="4 5" key="1">
    <citation type="submission" date="2019-04" db="EMBL/GenBank/DDBJ databases">
        <title>Saccharibacteria TM7 genomes.</title>
        <authorList>
            <person name="Bor B."/>
            <person name="He X."/>
            <person name="Chen T."/>
            <person name="Dewhirst F.E."/>
        </authorList>
    </citation>
    <scope>NUCLEOTIDE SEQUENCE [LARGE SCALE GENOMIC DNA]</scope>
    <source>
        <strain evidence="4 5">BB001</strain>
    </source>
</reference>
<accession>A0A4P9A2Z1</accession>
<dbReference type="GO" id="GO:0009294">
    <property type="term" value="P:DNA-mediated transformation"/>
    <property type="evidence" value="ECO:0007669"/>
    <property type="project" value="InterPro"/>
</dbReference>
<dbReference type="Gene3D" id="1.10.10.10">
    <property type="entry name" value="Winged helix-like DNA-binding domain superfamily/Winged helix DNA-binding domain"/>
    <property type="match status" value="1"/>
</dbReference>
<dbReference type="PANTHER" id="PTHR43022">
    <property type="entry name" value="PROTEIN SMF"/>
    <property type="match status" value="1"/>
</dbReference>
<name>A0A4P9A2Z1_9BACT</name>
<feature type="domain" description="Smf/DprA SLOG" evidence="2">
    <location>
        <begin position="6"/>
        <end position="216"/>
    </location>
</feature>
<dbReference type="InterPro" id="IPR057666">
    <property type="entry name" value="DrpA_SLOG"/>
</dbReference>
<dbReference type="InterPro" id="IPR003488">
    <property type="entry name" value="DprA"/>
</dbReference>
<dbReference type="Pfam" id="PF17782">
    <property type="entry name" value="WHD_DprA"/>
    <property type="match status" value="1"/>
</dbReference>
<evidence type="ECO:0000259" key="2">
    <source>
        <dbReference type="Pfam" id="PF02481"/>
    </source>
</evidence>
<organism evidence="4 5">
    <name type="scientific">Candidatus Nanosynbacter featherlites</name>
    <dbReference type="NCBI Taxonomy" id="2572088"/>
    <lineage>
        <taxon>Bacteria</taxon>
        <taxon>Candidatus Saccharimonadota</taxon>
        <taxon>Candidatus Saccharimonadia</taxon>
        <taxon>Candidatus Nanosynbacterales</taxon>
        <taxon>Candidatus Nanosynbacteraceae</taxon>
        <taxon>Candidatus Nanosynbacter</taxon>
    </lineage>
</organism>
<evidence type="ECO:0000313" key="5">
    <source>
        <dbReference type="Proteomes" id="UP000310639"/>
    </source>
</evidence>
<gene>
    <name evidence="4" type="primary">dprA</name>
    <name evidence="4" type="ORF">FBF37_01540</name>
</gene>
<feature type="domain" description="DprA winged helix" evidence="3">
    <location>
        <begin position="232"/>
        <end position="283"/>
    </location>
</feature>
<dbReference type="PANTHER" id="PTHR43022:SF1">
    <property type="entry name" value="PROTEIN SMF"/>
    <property type="match status" value="1"/>
</dbReference>
<protein>
    <submittedName>
        <fullName evidence="4">DNA-protecting protein DprA</fullName>
    </submittedName>
</protein>
<proteinExistence type="inferred from homology"/>
<evidence type="ECO:0000259" key="3">
    <source>
        <dbReference type="Pfam" id="PF17782"/>
    </source>
</evidence>
<dbReference type="InterPro" id="IPR036388">
    <property type="entry name" value="WH-like_DNA-bd_sf"/>
</dbReference>
<dbReference type="SUPFAM" id="SSF102405">
    <property type="entry name" value="MCP/YpsA-like"/>
    <property type="match status" value="1"/>
</dbReference>
<evidence type="ECO:0000313" key="4">
    <source>
        <dbReference type="EMBL" id="QCT42152.1"/>
    </source>
</evidence>
<sequence>MEINTVLPEEHIFTKRLVNIAKPPKRLCFMGKLPDTHAPRVAIVGTRKPSNYGREVTERLATDLAQAGVIIISGLALGVDSIAQTAALNAGGTVIGVVTSELPDIAPRSNRGLAENIIKQGGAVLSEWMRGDGMKIRKWSFLQRNRLVSGLADAIIITEAAERSGTLNTAAYALEQGRDVFVVPGNITSPLSAGCNNLLLQGANPALSAKDVLNAIAPTWKSTQPTQCALPIGSTPAEIAIAQLIKNGVRDGDELQKQSGLSAADFATALTMLEINGAIKPLGANNWTLR</sequence>
<dbReference type="Gene3D" id="3.40.50.450">
    <property type="match status" value="1"/>
</dbReference>
<keyword evidence="5" id="KW-1185">Reference proteome</keyword>
<dbReference type="Proteomes" id="UP000310639">
    <property type="component" value="Chromosome"/>
</dbReference>
<dbReference type="NCBIfam" id="TIGR00732">
    <property type="entry name" value="dprA"/>
    <property type="match status" value="1"/>
</dbReference>
<dbReference type="EMBL" id="CP040004">
    <property type="protein sequence ID" value="QCT42152.1"/>
    <property type="molecule type" value="Genomic_DNA"/>
</dbReference>
<evidence type="ECO:0000256" key="1">
    <source>
        <dbReference type="ARBA" id="ARBA00006525"/>
    </source>
</evidence>
<dbReference type="RefSeq" id="WP_138078829.1">
    <property type="nucleotide sequence ID" value="NZ_CP040004.1"/>
</dbReference>
<comment type="similarity">
    <text evidence="1">Belongs to the DprA/Smf family.</text>
</comment>
<dbReference type="OrthoDB" id="9785707at2"/>
<dbReference type="Pfam" id="PF02481">
    <property type="entry name" value="DNA_processg_A"/>
    <property type="match status" value="1"/>
</dbReference>